<dbReference type="RefSeq" id="WP_207394665.1">
    <property type="nucleotide sequence ID" value="NZ_JABRWO010000001.1"/>
</dbReference>
<keyword evidence="1" id="KW-1133">Transmembrane helix</keyword>
<evidence type="ECO:0000313" key="3">
    <source>
        <dbReference type="Proteomes" id="UP000551616"/>
    </source>
</evidence>
<dbReference type="Proteomes" id="UP000551616">
    <property type="component" value="Unassembled WGS sequence"/>
</dbReference>
<protein>
    <submittedName>
        <fullName evidence="2">Uncharacterized protein</fullName>
    </submittedName>
</protein>
<gene>
    <name evidence="2" type="ORF">HOV93_03010</name>
</gene>
<sequence>MLYFFIFSIVLPLGLFAVAWNQCFWTNFLNCLMIVLSSALAFNYAQGLANMLNEKLPDWSGFTEFLIIWLLFLIIFSVTKAVCDQLSKFPVRFGKQFDQAFDIAGCVMLTIVMYGWICFTFFPSPVGEEGFNQMMKNDLPSMAGQSYGQVVFELPSKLGMGGRPFDMSEYAMTRLGRAADEANHAD</sequence>
<keyword evidence="1" id="KW-0812">Transmembrane</keyword>
<dbReference type="EMBL" id="JABRWO010000001">
    <property type="protein sequence ID" value="MBA2113153.1"/>
    <property type="molecule type" value="Genomic_DNA"/>
</dbReference>
<feature type="transmembrane region" description="Helical" evidence="1">
    <location>
        <begin position="100"/>
        <end position="122"/>
    </location>
</feature>
<name>A0A7V9A5F6_9BACT</name>
<accession>A0A7V9A5F6</accession>
<evidence type="ECO:0000256" key="1">
    <source>
        <dbReference type="SAM" id="Phobius"/>
    </source>
</evidence>
<proteinExistence type="predicted"/>
<dbReference type="AlphaFoldDB" id="A0A7V9A5F6"/>
<feature type="transmembrane region" description="Helical" evidence="1">
    <location>
        <begin position="59"/>
        <end position="79"/>
    </location>
</feature>
<keyword evidence="3" id="KW-1185">Reference proteome</keyword>
<evidence type="ECO:0000313" key="2">
    <source>
        <dbReference type="EMBL" id="MBA2113153.1"/>
    </source>
</evidence>
<keyword evidence="1" id="KW-0472">Membrane</keyword>
<comment type="caution">
    <text evidence="2">The sequence shown here is derived from an EMBL/GenBank/DDBJ whole genome shotgun (WGS) entry which is preliminary data.</text>
</comment>
<organism evidence="2 3">
    <name type="scientific">Bremerella alba</name>
    <dbReference type="NCBI Taxonomy" id="980252"/>
    <lineage>
        <taxon>Bacteria</taxon>
        <taxon>Pseudomonadati</taxon>
        <taxon>Planctomycetota</taxon>
        <taxon>Planctomycetia</taxon>
        <taxon>Pirellulales</taxon>
        <taxon>Pirellulaceae</taxon>
        <taxon>Bremerella</taxon>
    </lineage>
</organism>
<reference evidence="2 3" key="1">
    <citation type="submission" date="2020-05" db="EMBL/GenBank/DDBJ databases">
        <title>Bremerella alba sp. nov., a novel planctomycete isolated from the surface of the macroalga Fucus spiralis.</title>
        <authorList>
            <person name="Godinho O."/>
            <person name="Botelho R."/>
            <person name="Albuquerque L."/>
            <person name="Wiegand S."/>
            <person name="Da Costa M.S."/>
            <person name="Lobo-Da-Cunha A."/>
            <person name="Jogler C."/>
            <person name="Lage O.M."/>
        </authorList>
    </citation>
    <scope>NUCLEOTIDE SEQUENCE [LARGE SCALE GENOMIC DNA]</scope>
    <source>
        <strain evidence="2 3">FF15</strain>
    </source>
</reference>